<keyword evidence="1" id="KW-0732">Signal</keyword>
<proteinExistence type="predicted"/>
<sequence length="135" mass="14887">MLRLAMIALTGLILISNVPPSIAQGNASKPYITSQLPALKGLDLTVEQGQQIAALSERTIAEVNAKLSAEQQQQIKTALNEGKDLRTAIQSANLSFRQKRSMQGILQNMQSEMKGILTPAQYQQWEQNIRNRNNG</sequence>
<comment type="caution">
    <text evidence="2">The sequence shown here is derived from an EMBL/GenBank/DDBJ whole genome shotgun (WGS) entry which is preliminary data.</text>
</comment>
<dbReference type="RefSeq" id="WP_190351752.1">
    <property type="nucleotide sequence ID" value="NZ_JACJPY010000049.1"/>
</dbReference>
<accession>A0A926UUJ8</accession>
<evidence type="ECO:0000256" key="1">
    <source>
        <dbReference type="SAM" id="SignalP"/>
    </source>
</evidence>
<name>A0A926UUJ8_9CYAN</name>
<reference evidence="2" key="2">
    <citation type="submission" date="2020-08" db="EMBL/GenBank/DDBJ databases">
        <authorList>
            <person name="Chen M."/>
            <person name="Teng W."/>
            <person name="Zhao L."/>
            <person name="Hu C."/>
            <person name="Zhou Y."/>
            <person name="Han B."/>
            <person name="Song L."/>
            <person name="Shu W."/>
        </authorList>
    </citation>
    <scope>NUCLEOTIDE SEQUENCE</scope>
    <source>
        <strain evidence="2">FACHB-1277</strain>
    </source>
</reference>
<dbReference type="AlphaFoldDB" id="A0A926UUJ8"/>
<dbReference type="Proteomes" id="UP000631421">
    <property type="component" value="Unassembled WGS sequence"/>
</dbReference>
<evidence type="ECO:0000313" key="2">
    <source>
        <dbReference type="EMBL" id="MBD2151334.1"/>
    </source>
</evidence>
<keyword evidence="3" id="KW-1185">Reference proteome</keyword>
<evidence type="ECO:0000313" key="3">
    <source>
        <dbReference type="Proteomes" id="UP000631421"/>
    </source>
</evidence>
<organism evidence="2 3">
    <name type="scientific">Pseudanabaena cinerea FACHB-1277</name>
    <dbReference type="NCBI Taxonomy" id="2949581"/>
    <lineage>
        <taxon>Bacteria</taxon>
        <taxon>Bacillati</taxon>
        <taxon>Cyanobacteriota</taxon>
        <taxon>Cyanophyceae</taxon>
        <taxon>Pseudanabaenales</taxon>
        <taxon>Pseudanabaenaceae</taxon>
        <taxon>Pseudanabaena</taxon>
        <taxon>Pseudanabaena cinerea</taxon>
    </lineage>
</organism>
<gene>
    <name evidence="2" type="ORF">H6F44_14560</name>
</gene>
<feature type="signal peptide" evidence="1">
    <location>
        <begin position="1"/>
        <end position="23"/>
    </location>
</feature>
<evidence type="ECO:0008006" key="4">
    <source>
        <dbReference type="Google" id="ProtNLM"/>
    </source>
</evidence>
<protein>
    <recommendedName>
        <fullName evidence="4">P pilus assembly/Cpx signaling pathway, periplasmic inhibitor/zinc-resistance associated protein</fullName>
    </recommendedName>
</protein>
<reference evidence="2" key="1">
    <citation type="journal article" date="2015" name="ISME J.">
        <title>Draft Genome Sequence of Streptomyces incarnatus NRRL8089, which Produces the Nucleoside Antibiotic Sinefungin.</title>
        <authorList>
            <person name="Oshima K."/>
            <person name="Hattori M."/>
            <person name="Shimizu H."/>
            <person name="Fukuda K."/>
            <person name="Nemoto M."/>
            <person name="Inagaki K."/>
            <person name="Tamura T."/>
        </authorList>
    </citation>
    <scope>NUCLEOTIDE SEQUENCE</scope>
    <source>
        <strain evidence="2">FACHB-1277</strain>
    </source>
</reference>
<feature type="chain" id="PRO_5036796072" description="P pilus assembly/Cpx signaling pathway, periplasmic inhibitor/zinc-resistance associated protein" evidence="1">
    <location>
        <begin position="24"/>
        <end position="135"/>
    </location>
</feature>
<dbReference type="Gene3D" id="1.20.120.1490">
    <property type="match status" value="1"/>
</dbReference>
<dbReference type="EMBL" id="JACJPY010000049">
    <property type="protein sequence ID" value="MBD2151334.1"/>
    <property type="molecule type" value="Genomic_DNA"/>
</dbReference>